<proteinExistence type="inferred from homology"/>
<feature type="compositionally biased region" description="Basic and acidic residues" evidence="7">
    <location>
        <begin position="1078"/>
        <end position="1089"/>
    </location>
</feature>
<dbReference type="InterPro" id="IPR027640">
    <property type="entry name" value="Kinesin-like_fam"/>
</dbReference>
<feature type="compositionally biased region" description="Basic residues" evidence="7">
    <location>
        <begin position="97"/>
        <end position="107"/>
    </location>
</feature>
<dbReference type="PANTHER" id="PTHR47969">
    <property type="entry name" value="CHROMOSOME-ASSOCIATED KINESIN KIF4A-RELATED"/>
    <property type="match status" value="1"/>
</dbReference>
<dbReference type="Pfam" id="PF00225">
    <property type="entry name" value="Kinesin"/>
    <property type="match status" value="1"/>
</dbReference>
<keyword evidence="4" id="KW-0963">Cytoplasm</keyword>
<dbReference type="InterPro" id="IPR001752">
    <property type="entry name" value="Kinesin_motor_dom"/>
</dbReference>
<dbReference type="SUPFAM" id="SSF52540">
    <property type="entry name" value="P-loop containing nucleoside triphosphate hydrolases"/>
    <property type="match status" value="1"/>
</dbReference>
<feature type="compositionally biased region" description="Basic and acidic residues" evidence="7">
    <location>
        <begin position="66"/>
        <end position="96"/>
    </location>
</feature>
<name>A0A8B8EC60_CRAVI</name>
<dbReference type="GO" id="GO:0007018">
    <property type="term" value="P:microtubule-based movement"/>
    <property type="evidence" value="ECO:0007669"/>
    <property type="project" value="InterPro"/>
</dbReference>
<comment type="caution">
    <text evidence="5">Lacks conserved residue(s) required for the propagation of feature annotation.</text>
</comment>
<evidence type="ECO:0000256" key="6">
    <source>
        <dbReference type="SAM" id="Coils"/>
    </source>
</evidence>
<organism evidence="9 10">
    <name type="scientific">Crassostrea virginica</name>
    <name type="common">Eastern oyster</name>
    <dbReference type="NCBI Taxonomy" id="6565"/>
    <lineage>
        <taxon>Eukaryota</taxon>
        <taxon>Metazoa</taxon>
        <taxon>Spiralia</taxon>
        <taxon>Lophotrochozoa</taxon>
        <taxon>Mollusca</taxon>
        <taxon>Bivalvia</taxon>
        <taxon>Autobranchia</taxon>
        <taxon>Pteriomorphia</taxon>
        <taxon>Ostreida</taxon>
        <taxon>Ostreoidea</taxon>
        <taxon>Ostreidae</taxon>
        <taxon>Crassostrea</taxon>
    </lineage>
</organism>
<feature type="compositionally biased region" description="Polar residues" evidence="7">
    <location>
        <begin position="429"/>
        <end position="447"/>
    </location>
</feature>
<evidence type="ECO:0000313" key="9">
    <source>
        <dbReference type="Proteomes" id="UP000694844"/>
    </source>
</evidence>
<dbReference type="Proteomes" id="UP000694844">
    <property type="component" value="Chromosome 5"/>
</dbReference>
<dbReference type="GeneID" id="111133229"/>
<comment type="subcellular location">
    <subcellularLocation>
        <location evidence="1">Cytoplasm</location>
        <location evidence="1">Cytoskeleton</location>
    </subcellularLocation>
</comment>
<keyword evidence="3" id="KW-0067">ATP-binding</keyword>
<dbReference type="GO" id="GO:0051231">
    <property type="term" value="P:spindle elongation"/>
    <property type="evidence" value="ECO:0007669"/>
    <property type="project" value="TreeGrafter"/>
</dbReference>
<keyword evidence="6" id="KW-0175">Coiled coil</keyword>
<dbReference type="GO" id="GO:0007052">
    <property type="term" value="P:mitotic spindle organization"/>
    <property type="evidence" value="ECO:0007669"/>
    <property type="project" value="TreeGrafter"/>
</dbReference>
<evidence type="ECO:0000256" key="2">
    <source>
        <dbReference type="ARBA" id="ARBA00022741"/>
    </source>
</evidence>
<feature type="compositionally biased region" description="Basic and acidic residues" evidence="7">
    <location>
        <begin position="9"/>
        <end position="47"/>
    </location>
</feature>
<feature type="compositionally biased region" description="Polar residues" evidence="7">
    <location>
        <begin position="290"/>
        <end position="300"/>
    </location>
</feature>
<dbReference type="GO" id="GO:0008017">
    <property type="term" value="F:microtubule binding"/>
    <property type="evidence" value="ECO:0007669"/>
    <property type="project" value="InterPro"/>
</dbReference>
<dbReference type="KEGG" id="cvn:111133229"/>
<keyword evidence="4" id="KW-0206">Cytoskeleton</keyword>
<feature type="compositionally biased region" description="Polar residues" evidence="7">
    <location>
        <begin position="316"/>
        <end position="328"/>
    </location>
</feature>
<evidence type="ECO:0000313" key="10">
    <source>
        <dbReference type="RefSeq" id="XP_022337111.1"/>
    </source>
</evidence>
<feature type="compositionally biased region" description="Polar residues" evidence="7">
    <location>
        <begin position="470"/>
        <end position="480"/>
    </location>
</feature>
<evidence type="ECO:0000256" key="3">
    <source>
        <dbReference type="ARBA" id="ARBA00022840"/>
    </source>
</evidence>
<gene>
    <name evidence="10" type="primary">LOC111133229</name>
</gene>
<feature type="compositionally biased region" description="Low complexity" evidence="7">
    <location>
        <begin position="247"/>
        <end position="266"/>
    </location>
</feature>
<accession>A0A8B8EC60</accession>
<dbReference type="PRINTS" id="PR00380">
    <property type="entry name" value="KINESINHEAVY"/>
</dbReference>
<feature type="compositionally biased region" description="Basic and acidic residues" evidence="7">
    <location>
        <begin position="340"/>
        <end position="363"/>
    </location>
</feature>
<feature type="domain" description="Kinesin motor" evidence="8">
    <location>
        <begin position="542"/>
        <end position="691"/>
    </location>
</feature>
<evidence type="ECO:0000256" key="1">
    <source>
        <dbReference type="ARBA" id="ARBA00004245"/>
    </source>
</evidence>
<dbReference type="GO" id="GO:0003777">
    <property type="term" value="F:microtubule motor activity"/>
    <property type="evidence" value="ECO:0007669"/>
    <property type="project" value="InterPro"/>
</dbReference>
<dbReference type="PROSITE" id="PS00411">
    <property type="entry name" value="KINESIN_MOTOR_1"/>
    <property type="match status" value="1"/>
</dbReference>
<evidence type="ECO:0000256" key="4">
    <source>
        <dbReference type="ARBA" id="ARBA00023212"/>
    </source>
</evidence>
<dbReference type="GO" id="GO:0005875">
    <property type="term" value="C:microtubule associated complex"/>
    <property type="evidence" value="ECO:0007669"/>
    <property type="project" value="TreeGrafter"/>
</dbReference>
<feature type="compositionally biased region" description="Polar residues" evidence="7">
    <location>
        <begin position="367"/>
        <end position="378"/>
    </location>
</feature>
<dbReference type="OrthoDB" id="3176171at2759"/>
<dbReference type="InterPro" id="IPR036961">
    <property type="entry name" value="Kinesin_motor_dom_sf"/>
</dbReference>
<feature type="compositionally biased region" description="Low complexity" evidence="7">
    <location>
        <begin position="1090"/>
        <end position="1101"/>
    </location>
</feature>
<protein>
    <submittedName>
        <fullName evidence="10">Uncharacterized protein LOC111133229 isoform X1</fullName>
    </submittedName>
</protein>
<feature type="coiled-coil region" evidence="6">
    <location>
        <begin position="775"/>
        <end position="823"/>
    </location>
</feature>
<dbReference type="PANTHER" id="PTHR47969:SF33">
    <property type="entry name" value="KINESIN-LIKE PROTEIN"/>
    <property type="match status" value="1"/>
</dbReference>
<dbReference type="GO" id="GO:0005524">
    <property type="term" value="F:ATP binding"/>
    <property type="evidence" value="ECO:0007669"/>
    <property type="project" value="UniProtKB-KW"/>
</dbReference>
<feature type="region of interest" description="Disordered" evidence="7">
    <location>
        <begin position="1"/>
        <end position="489"/>
    </location>
</feature>
<reference evidence="10" key="1">
    <citation type="submission" date="2025-08" db="UniProtKB">
        <authorList>
            <consortium name="RefSeq"/>
        </authorList>
    </citation>
    <scope>IDENTIFICATION</scope>
    <source>
        <tissue evidence="10">Whole sample</tissue>
    </source>
</reference>
<sequence length="1142" mass="128442">MSDMPATYREGHLYKSRERNKNTAKGRERPKSYQFSDTHRPDYRPHVDLASQKKPRPISYPAALIKENEENRNKEKKIRELGSKTSRESAREEGRKSVKASKIPRHKKSEEGQPAKGQAPVRINDHTSYKQTSKPKMSGKDFNESQAWTDNSRGRSRRQQFEINVEITPHPRPRVSDRPENGASPRGTPGIHGPPRNQYVPSQFTHQDGQRTHRGNHSLGGDPPGPWNPAKHHGDGQTSVSDRRGSQHSSNQYNPSPSSRSSHTNSVDSLNKTSRGKIAEPPVQYVMKSKGNSRASSTSKAPDLSDGEKQAPGISTPYSDSQKGTSAAQYLEDAGTNRPHPREDRQQHSVKPVSDKVQYRYVDENSDSVPQSQNPSKVNENRGGKSVQFSDDLHNDLSRTEWSGGVQPKESPQPQTLENPQRKDYHGSTLMNGHSTEQNRDGQQSYLPSERLGRDWEGGTSDRPRKGSEGVTSDLLNQGYQFPDSEEDEQLDLDDIDSVYEGKDAYICYLMTEEGGMAGPLRLDINDVQVGLPSQVEVKKDEEGMRNRQTGSHGLNEFSSRSHSMLTLTIDTEQQDPDDENLYLTKRGKLTFVDLAGSEKVKDSESSDQMLKESNNINRSLLVLGNCISSLGDPKKRQGHIPYRDSKLTKLLADSLGGNGVTLMIACVTPSSHHVHETINTLRYASRAKKIKTKPIVKMDPREKLILSLKREVKILRNENVYLRQQLEFPAKPKGELQKSNDEKFMKFLKTQGKESNDPKTNAKGGTEAGLYEMLQEYMIENESLRSENSEMHQAKDRIKREQQLMYRENERLSKHIERLEREMRSQGGGNGGWQRQANGPPPQRQANGPPPQRQANGPPPQRQSNGPPPHQNLPPDQYYDQGPPPPRQGINKAPPPQNNQWKGTPPQRPINNRAPVEQYVPGPSPQAGRGKQSTPPSGPKRPPHRLADPIARSAIPPDYIQNGVGGYPDDGYMSPRGRPSPLHNGPIRQEVPEMTTTGAVQSLLQELQSRRHLQFSAHRRNLHQMHKIGFSMPNLSSRETHTADVGFSSESKTPFVRKIHTAIDFFYDEEDDTFSRIESPGRYHDSRRSSQVSTSDSIRSMNEKLKKEIYDLEGEIEHHHLVNQRTKSIYGSQASVRSGPR</sequence>
<dbReference type="SMART" id="SM00129">
    <property type="entry name" value="KISc"/>
    <property type="match status" value="1"/>
</dbReference>
<comment type="similarity">
    <text evidence="5">Belongs to the TRAFAC class myosin-kinesin ATPase superfamily. Kinesin family.</text>
</comment>
<dbReference type="InterPro" id="IPR019821">
    <property type="entry name" value="Kinesin_motor_CS"/>
</dbReference>
<dbReference type="Gene3D" id="3.40.850.10">
    <property type="entry name" value="Kinesin motor domain"/>
    <property type="match status" value="1"/>
</dbReference>
<feature type="region of interest" description="Disordered" evidence="7">
    <location>
        <begin position="824"/>
        <end position="987"/>
    </location>
</feature>
<feature type="region of interest" description="Disordered" evidence="7">
    <location>
        <begin position="1078"/>
        <end position="1101"/>
    </location>
</feature>
<keyword evidence="2" id="KW-0547">Nucleotide-binding</keyword>
<evidence type="ECO:0000259" key="8">
    <source>
        <dbReference type="PROSITE" id="PS50067"/>
    </source>
</evidence>
<dbReference type="RefSeq" id="XP_022337111.1">
    <property type="nucleotide sequence ID" value="XM_022481403.1"/>
</dbReference>
<feature type="compositionally biased region" description="Polar residues" evidence="7">
    <location>
        <begin position="410"/>
        <end position="419"/>
    </location>
</feature>
<dbReference type="InterPro" id="IPR027417">
    <property type="entry name" value="P-loop_NTPase"/>
</dbReference>
<feature type="compositionally biased region" description="Basic and acidic residues" evidence="7">
    <location>
        <begin position="451"/>
        <end position="468"/>
    </location>
</feature>
<feature type="compositionally biased region" description="Pro residues" evidence="7">
    <location>
        <begin position="840"/>
        <end position="873"/>
    </location>
</feature>
<keyword evidence="9" id="KW-1185">Reference proteome</keyword>
<feature type="compositionally biased region" description="Pro residues" evidence="7">
    <location>
        <begin position="883"/>
        <end position="898"/>
    </location>
</feature>
<evidence type="ECO:0000256" key="5">
    <source>
        <dbReference type="PROSITE-ProRule" id="PRU00283"/>
    </source>
</evidence>
<dbReference type="AlphaFoldDB" id="A0A8B8EC60"/>
<dbReference type="PROSITE" id="PS50067">
    <property type="entry name" value="KINESIN_MOTOR_2"/>
    <property type="match status" value="1"/>
</dbReference>
<evidence type="ECO:0000256" key="7">
    <source>
        <dbReference type="SAM" id="MobiDB-lite"/>
    </source>
</evidence>